<protein>
    <recommendedName>
        <fullName evidence="4">DUF2946 domain-containing protein</fullName>
    </recommendedName>
</protein>
<feature type="signal peptide" evidence="1">
    <location>
        <begin position="1"/>
        <end position="24"/>
    </location>
</feature>
<evidence type="ECO:0000313" key="2">
    <source>
        <dbReference type="EMBL" id="GGI81970.1"/>
    </source>
</evidence>
<dbReference type="EMBL" id="BMPZ01000004">
    <property type="protein sequence ID" value="GGI81970.1"/>
    <property type="molecule type" value="Genomic_DNA"/>
</dbReference>
<proteinExistence type="predicted"/>
<keyword evidence="1" id="KW-0732">Signal</keyword>
<comment type="caution">
    <text evidence="2">The sequence shown here is derived from an EMBL/GenBank/DDBJ whole genome shotgun (WGS) entry which is preliminary data.</text>
</comment>
<dbReference type="RefSeq" id="WP_188920245.1">
    <property type="nucleotide sequence ID" value="NZ_BMPZ01000004.1"/>
</dbReference>
<feature type="chain" id="PRO_5036872376" description="DUF2946 domain-containing protein" evidence="1">
    <location>
        <begin position="25"/>
        <end position="121"/>
    </location>
</feature>
<name>A0A917JR22_9GAMM</name>
<evidence type="ECO:0000256" key="1">
    <source>
        <dbReference type="SAM" id="SignalP"/>
    </source>
</evidence>
<evidence type="ECO:0008006" key="4">
    <source>
        <dbReference type="Google" id="ProtNLM"/>
    </source>
</evidence>
<organism evidence="2 3">
    <name type="scientific">Shewanella gelidii</name>
    <dbReference type="NCBI Taxonomy" id="1642821"/>
    <lineage>
        <taxon>Bacteria</taxon>
        <taxon>Pseudomonadati</taxon>
        <taxon>Pseudomonadota</taxon>
        <taxon>Gammaproteobacteria</taxon>
        <taxon>Alteromonadales</taxon>
        <taxon>Shewanellaceae</taxon>
        <taxon>Shewanella</taxon>
    </lineage>
</organism>
<dbReference type="AlphaFoldDB" id="A0A917JR22"/>
<reference evidence="2" key="2">
    <citation type="submission" date="2020-09" db="EMBL/GenBank/DDBJ databases">
        <authorList>
            <person name="Sun Q."/>
            <person name="Ohkuma M."/>
        </authorList>
    </citation>
    <scope>NUCLEOTIDE SEQUENCE</scope>
    <source>
        <strain evidence="2">JCM 30804</strain>
    </source>
</reference>
<dbReference type="Proteomes" id="UP000613743">
    <property type="component" value="Unassembled WGS sequence"/>
</dbReference>
<reference evidence="2" key="1">
    <citation type="journal article" date="2014" name="Int. J. Syst. Evol. Microbiol.">
        <title>Complete genome sequence of Corynebacterium casei LMG S-19264T (=DSM 44701T), isolated from a smear-ripened cheese.</title>
        <authorList>
            <consortium name="US DOE Joint Genome Institute (JGI-PGF)"/>
            <person name="Walter F."/>
            <person name="Albersmeier A."/>
            <person name="Kalinowski J."/>
            <person name="Ruckert C."/>
        </authorList>
    </citation>
    <scope>NUCLEOTIDE SEQUENCE</scope>
    <source>
        <strain evidence="2">JCM 30804</strain>
    </source>
</reference>
<accession>A0A917JR22</accession>
<sequence length="121" mass="13018">MSKQRQHILLAIVLLIQLILPAYASNDSSSNLISVQAEAMVANLASVEHSNQDPQLSSSSTSNQCSQYSATPCPTSACGQLYLTSIDLQLITTLDGSEAIDTKFWAVQTAELKPEQLPPIL</sequence>
<gene>
    <name evidence="2" type="ORF">GCM10009332_19030</name>
</gene>
<keyword evidence="3" id="KW-1185">Reference proteome</keyword>
<evidence type="ECO:0000313" key="3">
    <source>
        <dbReference type="Proteomes" id="UP000613743"/>
    </source>
</evidence>